<feature type="transmembrane region" description="Helical" evidence="6">
    <location>
        <begin position="253"/>
        <end position="274"/>
    </location>
</feature>
<feature type="domain" description="Type II secretion system protein GspF" evidence="7">
    <location>
        <begin position="147"/>
        <end position="271"/>
    </location>
</feature>
<feature type="transmembrane region" description="Helical" evidence="6">
    <location>
        <begin position="110"/>
        <end position="128"/>
    </location>
</feature>
<feature type="transmembrane region" description="Helical" evidence="6">
    <location>
        <begin position="6"/>
        <end position="24"/>
    </location>
</feature>
<dbReference type="EMBL" id="FOXV01000006">
    <property type="protein sequence ID" value="SFQ44667.1"/>
    <property type="molecule type" value="Genomic_DNA"/>
</dbReference>
<evidence type="ECO:0000313" key="9">
    <source>
        <dbReference type="Proteomes" id="UP000243106"/>
    </source>
</evidence>
<evidence type="ECO:0000259" key="7">
    <source>
        <dbReference type="Pfam" id="PF00482"/>
    </source>
</evidence>
<keyword evidence="5 6" id="KW-0472">Membrane</keyword>
<comment type="subcellular location">
    <subcellularLocation>
        <location evidence="1">Cell membrane</location>
        <topology evidence="1">Multi-pass membrane protein</topology>
    </subcellularLocation>
</comment>
<dbReference type="STRING" id="93684.SAMN05421853_10625"/>
<gene>
    <name evidence="8" type="ORF">SAMN05421853_10625</name>
</gene>
<dbReference type="AlphaFoldDB" id="A0A1I5YLA1"/>
<keyword evidence="2" id="KW-1003">Cell membrane</keyword>
<dbReference type="GO" id="GO:0005886">
    <property type="term" value="C:plasma membrane"/>
    <property type="evidence" value="ECO:0007669"/>
    <property type="project" value="UniProtKB-SubCell"/>
</dbReference>
<dbReference type="InterPro" id="IPR018076">
    <property type="entry name" value="T2SS_GspF_dom"/>
</dbReference>
<evidence type="ECO:0000313" key="8">
    <source>
        <dbReference type="EMBL" id="SFQ44667.1"/>
    </source>
</evidence>
<evidence type="ECO:0000256" key="3">
    <source>
        <dbReference type="ARBA" id="ARBA00022692"/>
    </source>
</evidence>
<dbReference type="Proteomes" id="UP000243106">
    <property type="component" value="Unassembled WGS sequence"/>
</dbReference>
<dbReference type="PANTHER" id="PTHR35007">
    <property type="entry name" value="INTEGRAL MEMBRANE PROTEIN-RELATED"/>
    <property type="match status" value="1"/>
</dbReference>
<reference evidence="9" key="1">
    <citation type="submission" date="2016-10" db="EMBL/GenBank/DDBJ databases">
        <authorList>
            <person name="Varghese N."/>
            <person name="Submissions S."/>
        </authorList>
    </citation>
    <scope>NUCLEOTIDE SEQUENCE [LARGE SCALE GENOMIC DNA]</scope>
    <source>
        <strain evidence="9">JCM 10271</strain>
    </source>
</reference>
<name>A0A1I5YLA1_9RHOB</name>
<protein>
    <submittedName>
        <fullName evidence="8">Tight adherence protein B</fullName>
    </submittedName>
</protein>
<dbReference type="Gene3D" id="1.20.81.30">
    <property type="entry name" value="Type II secretion system (T2SS), domain F"/>
    <property type="match status" value="1"/>
</dbReference>
<keyword evidence="3 6" id="KW-0812">Transmembrane</keyword>
<evidence type="ECO:0000256" key="5">
    <source>
        <dbReference type="ARBA" id="ARBA00023136"/>
    </source>
</evidence>
<organism evidence="8 9">
    <name type="scientific">Roseivivax halotolerans</name>
    <dbReference type="NCBI Taxonomy" id="93684"/>
    <lineage>
        <taxon>Bacteria</taxon>
        <taxon>Pseudomonadati</taxon>
        <taxon>Pseudomonadota</taxon>
        <taxon>Alphaproteobacteria</taxon>
        <taxon>Rhodobacterales</taxon>
        <taxon>Roseobacteraceae</taxon>
        <taxon>Roseivivax</taxon>
    </lineage>
</organism>
<keyword evidence="4 6" id="KW-1133">Transmembrane helix</keyword>
<proteinExistence type="predicted"/>
<sequence>MPTLLAGAAALMFVASALCLIVMADRRRRRHDGRLARICADDRTPHSAAPIAPRARKSAAREASPLLTRIEQQLAQTNLRTSVSELLLQVSLGTLSLYALAVLVGHFHPVIALPVAIVIPPAVAVLVLRMAKARYRAAFTADLPEALDVFARGLRAGRPVSASLEIVVKNAKGPIQREFTICHDEISMGTSLAESLSRLEERMPTAEVSFFSVATSLQAETGGNLIETMESLASQLRERRKLRKKARALSSEARASAVILASLPFAITLVLFLLNADYLAPLWTDGRGRVMAAVALVSIGLGIFSMTRMGRLDV</sequence>
<dbReference type="PANTHER" id="PTHR35007:SF1">
    <property type="entry name" value="PILUS ASSEMBLY PROTEIN"/>
    <property type="match status" value="1"/>
</dbReference>
<accession>A0A1I5YLA1</accession>
<dbReference type="RefSeq" id="WP_175497530.1">
    <property type="nucleotide sequence ID" value="NZ_FOXV01000006.1"/>
</dbReference>
<evidence type="ECO:0000256" key="4">
    <source>
        <dbReference type="ARBA" id="ARBA00022989"/>
    </source>
</evidence>
<feature type="transmembrane region" description="Helical" evidence="6">
    <location>
        <begin position="286"/>
        <end position="304"/>
    </location>
</feature>
<dbReference type="Pfam" id="PF00482">
    <property type="entry name" value="T2SSF"/>
    <property type="match status" value="1"/>
</dbReference>
<feature type="transmembrane region" description="Helical" evidence="6">
    <location>
        <begin position="86"/>
        <end position="104"/>
    </location>
</feature>
<evidence type="ECO:0000256" key="1">
    <source>
        <dbReference type="ARBA" id="ARBA00004651"/>
    </source>
</evidence>
<dbReference type="InterPro" id="IPR042094">
    <property type="entry name" value="T2SS_GspF_sf"/>
</dbReference>
<evidence type="ECO:0000256" key="2">
    <source>
        <dbReference type="ARBA" id="ARBA00022475"/>
    </source>
</evidence>
<keyword evidence="9" id="KW-1185">Reference proteome</keyword>
<evidence type="ECO:0000256" key="6">
    <source>
        <dbReference type="SAM" id="Phobius"/>
    </source>
</evidence>